<gene>
    <name evidence="1" type="primary">Necator_chrIII.g11297</name>
    <name evidence="1" type="ORF">RB195_010532</name>
</gene>
<dbReference type="Proteomes" id="UP001303046">
    <property type="component" value="Unassembled WGS sequence"/>
</dbReference>
<name>A0ABR1CZS7_NECAM</name>
<proteinExistence type="predicted"/>
<comment type="caution">
    <text evidence="1">The sequence shown here is derived from an EMBL/GenBank/DDBJ whole genome shotgun (WGS) entry which is preliminary data.</text>
</comment>
<evidence type="ECO:0000313" key="2">
    <source>
        <dbReference type="Proteomes" id="UP001303046"/>
    </source>
</evidence>
<organism evidence="1 2">
    <name type="scientific">Necator americanus</name>
    <name type="common">Human hookworm</name>
    <dbReference type="NCBI Taxonomy" id="51031"/>
    <lineage>
        <taxon>Eukaryota</taxon>
        <taxon>Metazoa</taxon>
        <taxon>Ecdysozoa</taxon>
        <taxon>Nematoda</taxon>
        <taxon>Chromadorea</taxon>
        <taxon>Rhabditida</taxon>
        <taxon>Rhabditina</taxon>
        <taxon>Rhabditomorpha</taxon>
        <taxon>Strongyloidea</taxon>
        <taxon>Ancylostomatidae</taxon>
        <taxon>Bunostominae</taxon>
        <taxon>Necator</taxon>
    </lineage>
</organism>
<reference evidence="1 2" key="1">
    <citation type="submission" date="2023-08" db="EMBL/GenBank/DDBJ databases">
        <title>A Necator americanus chromosomal reference genome.</title>
        <authorList>
            <person name="Ilik V."/>
            <person name="Petrzelkova K.J."/>
            <person name="Pardy F."/>
            <person name="Fuh T."/>
            <person name="Niatou-Singa F.S."/>
            <person name="Gouil Q."/>
            <person name="Baker L."/>
            <person name="Ritchie M.E."/>
            <person name="Jex A.R."/>
            <person name="Gazzola D."/>
            <person name="Li H."/>
            <person name="Toshio Fujiwara R."/>
            <person name="Zhan B."/>
            <person name="Aroian R.V."/>
            <person name="Pafco B."/>
            <person name="Schwarz E.M."/>
        </authorList>
    </citation>
    <scope>NUCLEOTIDE SEQUENCE [LARGE SCALE GENOMIC DNA]</scope>
    <source>
        <strain evidence="1 2">Aroian</strain>
        <tissue evidence="1">Whole animal</tissue>
    </source>
</reference>
<dbReference type="EMBL" id="JAVFWL010000003">
    <property type="protein sequence ID" value="KAK6743328.1"/>
    <property type="molecule type" value="Genomic_DNA"/>
</dbReference>
<keyword evidence="2" id="KW-1185">Reference proteome</keyword>
<protein>
    <submittedName>
        <fullName evidence="1">Uncharacterized protein</fullName>
    </submittedName>
</protein>
<sequence length="104" mass="12257">MDCLFLWPTSQGTMNKKKAYDCEKKLMGQSSRRDALGFVEPELRPMRQRFVPWRAFVIMLSMHYAQQQLDRSGPDPCRACEAPPARREQTYIRTTWESVAKRFP</sequence>
<evidence type="ECO:0000313" key="1">
    <source>
        <dbReference type="EMBL" id="KAK6743328.1"/>
    </source>
</evidence>
<accession>A0ABR1CZS7</accession>